<comment type="similarity">
    <text evidence="1">Belongs to the FAH family.</text>
</comment>
<reference evidence="4" key="1">
    <citation type="journal article" date="2014" name="Int. J. Syst. Evol. Microbiol.">
        <title>Complete genome sequence of Corynebacterium casei LMG S-19264T (=DSM 44701T), isolated from a smear-ripened cheese.</title>
        <authorList>
            <consortium name="US DOE Joint Genome Institute (JGI-PGF)"/>
            <person name="Walter F."/>
            <person name="Albersmeier A."/>
            <person name="Kalinowski J."/>
            <person name="Ruckert C."/>
        </authorList>
    </citation>
    <scope>NUCLEOTIDE SEQUENCE</scope>
    <source>
        <strain evidence="4">JCM 3313</strain>
    </source>
</reference>
<dbReference type="InterPro" id="IPR011234">
    <property type="entry name" value="Fumarylacetoacetase-like_C"/>
</dbReference>
<gene>
    <name evidence="4" type="ORF">GCM10010185_28290</name>
</gene>
<keyword evidence="4" id="KW-0378">Hydrolase</keyword>
<proteinExistence type="inferred from homology"/>
<dbReference type="InterPro" id="IPR051121">
    <property type="entry name" value="FAH"/>
</dbReference>
<dbReference type="Gene3D" id="3.90.850.10">
    <property type="entry name" value="Fumarylacetoacetase-like, C-terminal domain"/>
    <property type="match status" value="1"/>
</dbReference>
<dbReference type="PANTHER" id="PTHR42796:SF4">
    <property type="entry name" value="FUMARYLACETOACETATE HYDROLASE DOMAIN-CONTAINING PROTEIN 2A"/>
    <property type="match status" value="1"/>
</dbReference>
<evidence type="ECO:0000256" key="1">
    <source>
        <dbReference type="ARBA" id="ARBA00010211"/>
    </source>
</evidence>
<reference evidence="4" key="2">
    <citation type="submission" date="2020-09" db="EMBL/GenBank/DDBJ databases">
        <authorList>
            <person name="Sun Q."/>
            <person name="Ohkuma M."/>
        </authorList>
    </citation>
    <scope>NUCLEOTIDE SEQUENCE</scope>
    <source>
        <strain evidence="4">JCM 3313</strain>
    </source>
</reference>
<dbReference type="GO" id="GO:0016853">
    <property type="term" value="F:isomerase activity"/>
    <property type="evidence" value="ECO:0007669"/>
    <property type="project" value="UniProtKB-ARBA"/>
</dbReference>
<dbReference type="GO" id="GO:0046872">
    <property type="term" value="F:metal ion binding"/>
    <property type="evidence" value="ECO:0007669"/>
    <property type="project" value="UniProtKB-KW"/>
</dbReference>
<feature type="domain" description="Fumarylacetoacetase-like C-terminal" evidence="3">
    <location>
        <begin position="66"/>
        <end position="280"/>
    </location>
</feature>
<evidence type="ECO:0000313" key="5">
    <source>
        <dbReference type="Proteomes" id="UP000639606"/>
    </source>
</evidence>
<keyword evidence="2" id="KW-0479">Metal-binding</keyword>
<comment type="caution">
    <text evidence="4">The sequence shown here is derived from an EMBL/GenBank/DDBJ whole genome shotgun (WGS) entry which is preliminary data.</text>
</comment>
<dbReference type="FunFam" id="3.90.850.10:FF:000002">
    <property type="entry name" value="2-hydroxyhepta-2,4-diene-1,7-dioate isomerase"/>
    <property type="match status" value="1"/>
</dbReference>
<sequence>MRIYSTERGIARQADAGSLDLLDLACADVAELLLGPGLEAARDAPVTATVPLDDARVLAPVARPGKVLVIGYNYPSHADEVREARGEVHLPEVPNFQIVAGAAVVAPGAAVVLPKVADAEVDYEGEVAVVIGRSAKEVSVHRAWEHVAGLTVVNDVSARDIQARAMAGDLTVSISTAKSFDTFKPMGPCLVTADEVGAQPDLRLITRVNGEVRQDDRTGTFVHSIPELVAHLSEFMTLEPGDVICTGTPRGIGFFSERFLREGDEVEVEVEGIGCLRNRVESASSAPRPPGRR</sequence>
<dbReference type="AlphaFoldDB" id="A0A918EE29"/>
<evidence type="ECO:0000259" key="3">
    <source>
        <dbReference type="Pfam" id="PF01557"/>
    </source>
</evidence>
<dbReference type="GO" id="GO:0016787">
    <property type="term" value="F:hydrolase activity"/>
    <property type="evidence" value="ECO:0007669"/>
    <property type="project" value="UniProtKB-KW"/>
</dbReference>
<accession>A0A918EE29</accession>
<organism evidence="4 5">
    <name type="scientific">Saccharothrix coeruleofusca</name>
    <dbReference type="NCBI Taxonomy" id="33919"/>
    <lineage>
        <taxon>Bacteria</taxon>
        <taxon>Bacillati</taxon>
        <taxon>Actinomycetota</taxon>
        <taxon>Actinomycetes</taxon>
        <taxon>Pseudonocardiales</taxon>
        <taxon>Pseudonocardiaceae</taxon>
        <taxon>Saccharothrix</taxon>
    </lineage>
</organism>
<dbReference type="InterPro" id="IPR036663">
    <property type="entry name" value="Fumarylacetoacetase_C_sf"/>
</dbReference>
<name>A0A918EE29_9PSEU</name>
<dbReference type="RefSeq" id="WP_189223667.1">
    <property type="nucleotide sequence ID" value="NZ_BMRG01000004.1"/>
</dbReference>
<dbReference type="Pfam" id="PF01557">
    <property type="entry name" value="FAA_hydrolase"/>
    <property type="match status" value="1"/>
</dbReference>
<protein>
    <submittedName>
        <fullName evidence="4">Hypothetical fumarylacetoacetate hydrolase family protein</fullName>
    </submittedName>
</protein>
<evidence type="ECO:0000313" key="4">
    <source>
        <dbReference type="EMBL" id="GGP54198.1"/>
    </source>
</evidence>
<evidence type="ECO:0000256" key="2">
    <source>
        <dbReference type="ARBA" id="ARBA00022723"/>
    </source>
</evidence>
<dbReference type="EMBL" id="BMRG01000004">
    <property type="protein sequence ID" value="GGP54198.1"/>
    <property type="molecule type" value="Genomic_DNA"/>
</dbReference>
<dbReference type="GO" id="GO:0019752">
    <property type="term" value="P:carboxylic acid metabolic process"/>
    <property type="evidence" value="ECO:0007669"/>
    <property type="project" value="UniProtKB-ARBA"/>
</dbReference>
<keyword evidence="5" id="KW-1185">Reference proteome</keyword>
<dbReference type="Proteomes" id="UP000639606">
    <property type="component" value="Unassembled WGS sequence"/>
</dbReference>
<dbReference type="SUPFAM" id="SSF56529">
    <property type="entry name" value="FAH"/>
    <property type="match status" value="1"/>
</dbReference>
<dbReference type="PANTHER" id="PTHR42796">
    <property type="entry name" value="FUMARYLACETOACETATE HYDROLASE DOMAIN-CONTAINING PROTEIN 2A-RELATED"/>
    <property type="match status" value="1"/>
</dbReference>